<dbReference type="PROSITE" id="PS50850">
    <property type="entry name" value="MFS"/>
    <property type="match status" value="1"/>
</dbReference>
<name>A0A2Z2KHW2_9BACL</name>
<evidence type="ECO:0000256" key="7">
    <source>
        <dbReference type="SAM" id="Phobius"/>
    </source>
</evidence>
<dbReference type="InterPro" id="IPR020846">
    <property type="entry name" value="MFS_dom"/>
</dbReference>
<dbReference type="Gene3D" id="1.20.1250.20">
    <property type="entry name" value="MFS general substrate transporter like domains"/>
    <property type="match status" value="1"/>
</dbReference>
<evidence type="ECO:0000256" key="2">
    <source>
        <dbReference type="ARBA" id="ARBA00022448"/>
    </source>
</evidence>
<keyword evidence="2" id="KW-0813">Transport</keyword>
<evidence type="ECO:0000256" key="3">
    <source>
        <dbReference type="ARBA" id="ARBA00022475"/>
    </source>
</evidence>
<feature type="transmembrane region" description="Helical" evidence="7">
    <location>
        <begin position="191"/>
        <end position="215"/>
    </location>
</feature>
<evidence type="ECO:0000313" key="9">
    <source>
        <dbReference type="EMBL" id="ASA20462.1"/>
    </source>
</evidence>
<accession>A0A2Z2KHW2</accession>
<dbReference type="InterPro" id="IPR036259">
    <property type="entry name" value="MFS_trans_sf"/>
</dbReference>
<feature type="transmembrane region" description="Helical" evidence="7">
    <location>
        <begin position="37"/>
        <end position="62"/>
    </location>
</feature>
<dbReference type="Proteomes" id="UP000249890">
    <property type="component" value="Chromosome"/>
</dbReference>
<feature type="transmembrane region" description="Helical" evidence="7">
    <location>
        <begin position="74"/>
        <end position="94"/>
    </location>
</feature>
<organism evidence="9 10">
    <name type="scientific">Paenibacillus donghaensis</name>
    <dbReference type="NCBI Taxonomy" id="414771"/>
    <lineage>
        <taxon>Bacteria</taxon>
        <taxon>Bacillati</taxon>
        <taxon>Bacillota</taxon>
        <taxon>Bacilli</taxon>
        <taxon>Bacillales</taxon>
        <taxon>Paenibacillaceae</taxon>
        <taxon>Paenibacillus</taxon>
    </lineage>
</organism>
<dbReference type="SUPFAM" id="SSF103473">
    <property type="entry name" value="MFS general substrate transporter"/>
    <property type="match status" value="1"/>
</dbReference>
<feature type="transmembrane region" description="Helical" evidence="7">
    <location>
        <begin position="396"/>
        <end position="417"/>
    </location>
</feature>
<comment type="subcellular location">
    <subcellularLocation>
        <location evidence="1">Cell membrane</location>
        <topology evidence="1">Multi-pass membrane protein</topology>
    </subcellularLocation>
</comment>
<proteinExistence type="predicted"/>
<evidence type="ECO:0000313" key="10">
    <source>
        <dbReference type="Proteomes" id="UP000249890"/>
    </source>
</evidence>
<dbReference type="InterPro" id="IPR050171">
    <property type="entry name" value="MFS_Transporters"/>
</dbReference>
<reference evidence="9 10" key="1">
    <citation type="submission" date="2017-06" db="EMBL/GenBank/DDBJ databases">
        <title>Complete genome sequence of Paenibacillus donghaensis KCTC 13049T isolated from East Sea sediment, South Korea.</title>
        <authorList>
            <person name="Jung B.K."/>
            <person name="Hong S.-J."/>
            <person name="Shin J.-H."/>
        </authorList>
    </citation>
    <scope>NUCLEOTIDE SEQUENCE [LARGE SCALE GENOMIC DNA]</scope>
    <source>
        <strain evidence="9 10">KCTC 13049</strain>
    </source>
</reference>
<evidence type="ECO:0000256" key="1">
    <source>
        <dbReference type="ARBA" id="ARBA00004651"/>
    </source>
</evidence>
<keyword evidence="4 7" id="KW-0812">Transmembrane</keyword>
<dbReference type="EMBL" id="CP021780">
    <property type="protein sequence ID" value="ASA20462.1"/>
    <property type="molecule type" value="Genomic_DNA"/>
</dbReference>
<sequence length="435" mass="47495">MQNIPVSSYRCRDIRIVMIILHRKGREKMKRVQNKELAIVLSMVAIFFMCTNMYPSFVSILITEWGGDYNSVGIIMTLASLAPLLAAIPAGFAIRRWGLRLPLFSASLVSAASCFLLFMFPSIVQLLLMLSVMKVAEIFFAVGLQTHIANISSKHSNELDKNYSWFMVYASVGALIGPILGGLLVDYGSYSMIWLILTVTLAGLSFFSFYLTDLVNGRKTTQTRAKFSFNELRRILNWRITIGMLVGSGVLFAHGARFLFLPVYLQTVGYTLTSIGIIMAARSLAAIFSRSILEPVIKIARGRSGALVSCSVVLAASIALIPVCTSFVLQLVNSIVIGLAMGIAIPLSNSVVADSADPEERSITIGISQTVNRVGQLLSPMVFGMFSQNMGVNASFYFGGILLLLISIIVIYLLVFGHHRETAAASKDKGTPKAM</sequence>
<dbReference type="KEGG" id="pdh:B9T62_06375"/>
<gene>
    <name evidence="9" type="ORF">B9T62_06375</name>
</gene>
<keyword evidence="5 7" id="KW-1133">Transmembrane helix</keyword>
<keyword evidence="10" id="KW-1185">Reference proteome</keyword>
<dbReference type="Pfam" id="PF07690">
    <property type="entry name" value="MFS_1"/>
    <property type="match status" value="1"/>
</dbReference>
<evidence type="ECO:0000256" key="5">
    <source>
        <dbReference type="ARBA" id="ARBA00022989"/>
    </source>
</evidence>
<protein>
    <recommendedName>
        <fullName evidence="8">Major facilitator superfamily (MFS) profile domain-containing protein</fullName>
    </recommendedName>
</protein>
<evidence type="ECO:0000256" key="4">
    <source>
        <dbReference type="ARBA" id="ARBA00022692"/>
    </source>
</evidence>
<feature type="transmembrane region" description="Helical" evidence="7">
    <location>
        <begin position="165"/>
        <end position="185"/>
    </location>
</feature>
<feature type="domain" description="Major facilitator superfamily (MFS) profile" evidence="8">
    <location>
        <begin position="36"/>
        <end position="418"/>
    </location>
</feature>
<keyword evidence="6 7" id="KW-0472">Membrane</keyword>
<evidence type="ECO:0000259" key="8">
    <source>
        <dbReference type="PROSITE" id="PS50850"/>
    </source>
</evidence>
<dbReference type="GO" id="GO:0005886">
    <property type="term" value="C:plasma membrane"/>
    <property type="evidence" value="ECO:0007669"/>
    <property type="project" value="UniProtKB-SubCell"/>
</dbReference>
<feature type="transmembrane region" description="Helical" evidence="7">
    <location>
        <begin position="126"/>
        <end position="144"/>
    </location>
</feature>
<keyword evidence="3" id="KW-1003">Cell membrane</keyword>
<dbReference type="AlphaFoldDB" id="A0A2Z2KHW2"/>
<feature type="transmembrane region" description="Helical" evidence="7">
    <location>
        <begin position="305"/>
        <end position="329"/>
    </location>
</feature>
<dbReference type="GO" id="GO:0022857">
    <property type="term" value="F:transmembrane transporter activity"/>
    <property type="evidence" value="ECO:0007669"/>
    <property type="project" value="InterPro"/>
</dbReference>
<evidence type="ECO:0000256" key="6">
    <source>
        <dbReference type="ARBA" id="ARBA00023136"/>
    </source>
</evidence>
<feature type="transmembrane region" description="Helical" evidence="7">
    <location>
        <begin position="101"/>
        <end position="120"/>
    </location>
</feature>
<feature type="transmembrane region" description="Helical" evidence="7">
    <location>
        <begin position="268"/>
        <end position="293"/>
    </location>
</feature>
<dbReference type="InterPro" id="IPR011701">
    <property type="entry name" value="MFS"/>
</dbReference>
<feature type="transmembrane region" description="Helical" evidence="7">
    <location>
        <begin position="236"/>
        <end position="256"/>
    </location>
</feature>
<dbReference type="PANTHER" id="PTHR23517">
    <property type="entry name" value="RESISTANCE PROTEIN MDTM, PUTATIVE-RELATED-RELATED"/>
    <property type="match status" value="1"/>
</dbReference>